<dbReference type="PATRIC" id="fig|480.237.peg.1390"/>
<evidence type="ECO:0000313" key="1">
    <source>
        <dbReference type="EMBL" id="OAU96707.1"/>
    </source>
</evidence>
<dbReference type="Proteomes" id="UP000078228">
    <property type="component" value="Unassembled WGS sequence"/>
</dbReference>
<name>A0A198UN88_MORCA</name>
<dbReference type="EMBL" id="LXHC01000016">
    <property type="protein sequence ID" value="OAU96707.1"/>
    <property type="molecule type" value="Genomic_DNA"/>
</dbReference>
<protein>
    <submittedName>
        <fullName evidence="1">Uncharacterized protein</fullName>
    </submittedName>
</protein>
<accession>A0A198UN88</accession>
<sequence>MFKSKFFKKNIDDLEKQYRLKYIASLHNFDAGIKIHIPDWQNYYKKLN</sequence>
<gene>
    <name evidence="1" type="ORF">AO384_0868</name>
</gene>
<reference evidence="1 2" key="1">
    <citation type="journal article" date="2016" name="Genome Biol. Evol.">
        <title>Comparative Genomic Analyses of the Moraxella catarrhalis Serosensitive and Seroresistant Lineages Demonstrate Their Independent Evolution.</title>
        <authorList>
            <person name="Earl J.P."/>
            <person name="de Vries S.P."/>
            <person name="Ahmed A."/>
            <person name="Powell E."/>
            <person name="Schultz M.P."/>
            <person name="Hermans P.W."/>
            <person name="Hill D.J."/>
            <person name="Zhou Z."/>
            <person name="Constantinidou C.I."/>
            <person name="Hu F.Z."/>
            <person name="Bootsma H.J."/>
            <person name="Ehrlich G.D."/>
        </authorList>
    </citation>
    <scope>NUCLEOTIDE SEQUENCE [LARGE SCALE GENOMIC DNA]</scope>
    <source>
        <strain evidence="1 2">Z7542</strain>
    </source>
</reference>
<evidence type="ECO:0000313" key="2">
    <source>
        <dbReference type="Proteomes" id="UP000078228"/>
    </source>
</evidence>
<keyword evidence="2" id="KW-1185">Reference proteome</keyword>
<organism evidence="1 2">
    <name type="scientific">Moraxella catarrhalis</name>
    <name type="common">Branhamella catarrhalis</name>
    <dbReference type="NCBI Taxonomy" id="480"/>
    <lineage>
        <taxon>Bacteria</taxon>
        <taxon>Pseudomonadati</taxon>
        <taxon>Pseudomonadota</taxon>
        <taxon>Gammaproteobacteria</taxon>
        <taxon>Moraxellales</taxon>
        <taxon>Moraxellaceae</taxon>
        <taxon>Moraxella</taxon>
    </lineage>
</organism>
<dbReference type="AlphaFoldDB" id="A0A198UN88"/>
<proteinExistence type="predicted"/>
<comment type="caution">
    <text evidence="1">The sequence shown here is derived from an EMBL/GenBank/DDBJ whole genome shotgun (WGS) entry which is preliminary data.</text>
</comment>